<sequence>MGGPPMGPPGAPGTDDNTLVSDRIHQEIERGVSARAGVAETVCRTAPAAVAAGLGLAGSFPLLAASPAPRTQETGTVTAFGVLLSPFIVSVVPVSALAALPGRGLDGRSTPASRRHHILGTGRKGQASTRWLSTDSRRMSAPPRATFAASRLTAPKRGSARRPSEESGHSTRHAPTSATVRHSPSSTRHARTYPETRSRMSGEHEERGHGDGRGDGRSRPLGPDRHDGHGPKASLPSPVAAW</sequence>
<organism evidence="9 10">
    <name type="scientific">Streptomyces palmae</name>
    <dbReference type="NCBI Taxonomy" id="1701085"/>
    <lineage>
        <taxon>Bacteria</taxon>
        <taxon>Bacillati</taxon>
        <taxon>Actinomycetota</taxon>
        <taxon>Actinomycetes</taxon>
        <taxon>Kitasatosporales</taxon>
        <taxon>Streptomycetaceae</taxon>
        <taxon>Streptomyces</taxon>
    </lineage>
</organism>
<keyword evidence="6" id="KW-0472">Membrane</keyword>
<dbReference type="InterPro" id="IPR050545">
    <property type="entry name" value="Mycobact_MmpL"/>
</dbReference>
<dbReference type="Pfam" id="PF03176">
    <property type="entry name" value="MMPL"/>
    <property type="match status" value="1"/>
</dbReference>
<evidence type="ECO:0000313" key="10">
    <source>
        <dbReference type="Proteomes" id="UP000297948"/>
    </source>
</evidence>
<evidence type="ECO:0000256" key="7">
    <source>
        <dbReference type="SAM" id="MobiDB-lite"/>
    </source>
</evidence>
<dbReference type="Proteomes" id="UP000297948">
    <property type="component" value="Unassembled WGS sequence"/>
</dbReference>
<name>A0A4Z0GP98_9ACTN</name>
<evidence type="ECO:0000256" key="1">
    <source>
        <dbReference type="ARBA" id="ARBA00004651"/>
    </source>
</evidence>
<evidence type="ECO:0000256" key="5">
    <source>
        <dbReference type="ARBA" id="ARBA00022989"/>
    </source>
</evidence>
<keyword evidence="4" id="KW-0812">Transmembrane</keyword>
<comment type="caution">
    <text evidence="9">The sequence shown here is derived from an EMBL/GenBank/DDBJ whole genome shotgun (WGS) entry which is preliminary data.</text>
</comment>
<feature type="compositionally biased region" description="Basic and acidic residues" evidence="7">
    <location>
        <begin position="192"/>
        <end position="230"/>
    </location>
</feature>
<keyword evidence="5" id="KW-1133">Transmembrane helix</keyword>
<proteinExistence type="inferred from homology"/>
<feature type="compositionally biased region" description="Polar residues" evidence="7">
    <location>
        <begin position="173"/>
        <end position="187"/>
    </location>
</feature>
<evidence type="ECO:0000256" key="6">
    <source>
        <dbReference type="ARBA" id="ARBA00023136"/>
    </source>
</evidence>
<dbReference type="Gene3D" id="1.20.1640.10">
    <property type="entry name" value="Multidrug efflux transporter AcrB transmembrane domain"/>
    <property type="match status" value="1"/>
</dbReference>
<dbReference type="PANTHER" id="PTHR33406">
    <property type="entry name" value="MEMBRANE PROTEIN MJ1562-RELATED"/>
    <property type="match status" value="1"/>
</dbReference>
<dbReference type="RefSeq" id="WP_135341079.1">
    <property type="nucleotide sequence ID" value="NZ_JBHLTX010000017.1"/>
</dbReference>
<dbReference type="SUPFAM" id="SSF82866">
    <property type="entry name" value="Multidrug efflux transporter AcrB transmembrane domain"/>
    <property type="match status" value="1"/>
</dbReference>
<protein>
    <recommendedName>
        <fullName evidence="8">Membrane transport protein MMPL domain-containing protein</fullName>
    </recommendedName>
</protein>
<reference evidence="9 10" key="1">
    <citation type="submission" date="2019-03" db="EMBL/GenBank/DDBJ databases">
        <authorList>
            <person name="Gonzalez-Pimentel J.L."/>
        </authorList>
    </citation>
    <scope>NUCLEOTIDE SEQUENCE [LARGE SCALE GENOMIC DNA]</scope>
    <source>
        <strain evidence="9 10">JCM 31289</strain>
    </source>
</reference>
<evidence type="ECO:0000259" key="8">
    <source>
        <dbReference type="Pfam" id="PF03176"/>
    </source>
</evidence>
<comment type="subcellular location">
    <subcellularLocation>
        <location evidence="1">Cell membrane</location>
        <topology evidence="1">Multi-pass membrane protein</topology>
    </subcellularLocation>
</comment>
<dbReference type="OrthoDB" id="2365435at2"/>
<gene>
    <name evidence="9" type="ORF">E4099_23345</name>
</gene>
<dbReference type="PANTHER" id="PTHR33406:SF6">
    <property type="entry name" value="MEMBRANE PROTEIN YDGH-RELATED"/>
    <property type="match status" value="1"/>
</dbReference>
<dbReference type="AlphaFoldDB" id="A0A4Z0GP98"/>
<comment type="similarity">
    <text evidence="2">Belongs to the resistance-nodulation-cell division (RND) (TC 2.A.6) family. MmpL subfamily.</text>
</comment>
<dbReference type="GO" id="GO:0005886">
    <property type="term" value="C:plasma membrane"/>
    <property type="evidence" value="ECO:0007669"/>
    <property type="project" value="UniProtKB-SubCell"/>
</dbReference>
<evidence type="ECO:0000313" key="9">
    <source>
        <dbReference type="EMBL" id="TGA97761.1"/>
    </source>
</evidence>
<keyword evidence="10" id="KW-1185">Reference proteome</keyword>
<dbReference type="InterPro" id="IPR004869">
    <property type="entry name" value="MMPL_dom"/>
</dbReference>
<keyword evidence="3" id="KW-1003">Cell membrane</keyword>
<evidence type="ECO:0000256" key="3">
    <source>
        <dbReference type="ARBA" id="ARBA00022475"/>
    </source>
</evidence>
<feature type="domain" description="Membrane transport protein MMPL" evidence="8">
    <location>
        <begin position="13"/>
        <end position="104"/>
    </location>
</feature>
<accession>A0A4Z0GP98</accession>
<evidence type="ECO:0000256" key="2">
    <source>
        <dbReference type="ARBA" id="ARBA00010157"/>
    </source>
</evidence>
<evidence type="ECO:0000256" key="4">
    <source>
        <dbReference type="ARBA" id="ARBA00022692"/>
    </source>
</evidence>
<dbReference type="EMBL" id="SRID01000269">
    <property type="protein sequence ID" value="TGA97761.1"/>
    <property type="molecule type" value="Genomic_DNA"/>
</dbReference>
<feature type="region of interest" description="Disordered" evidence="7">
    <location>
        <begin position="101"/>
        <end position="242"/>
    </location>
</feature>